<name>A0AAV0FWZ4_9ASTE</name>
<dbReference type="EMBL" id="CAMAPF010001023">
    <property type="protein sequence ID" value="CAH9140208.1"/>
    <property type="molecule type" value="Genomic_DNA"/>
</dbReference>
<feature type="coiled-coil region" evidence="1">
    <location>
        <begin position="404"/>
        <end position="442"/>
    </location>
</feature>
<comment type="caution">
    <text evidence="3">The sequence shown here is derived from an EMBL/GenBank/DDBJ whole genome shotgun (WGS) entry which is preliminary data.</text>
</comment>
<dbReference type="PANTHER" id="PTHR33476">
    <property type="entry name" value="EMB|CAB62613.1"/>
    <property type="match status" value="1"/>
</dbReference>
<keyword evidence="2" id="KW-0472">Membrane</keyword>
<keyword evidence="4" id="KW-1185">Reference proteome</keyword>
<evidence type="ECO:0000313" key="4">
    <source>
        <dbReference type="Proteomes" id="UP001152523"/>
    </source>
</evidence>
<dbReference type="Proteomes" id="UP001152523">
    <property type="component" value="Unassembled WGS sequence"/>
</dbReference>
<keyword evidence="1" id="KW-0175">Coiled coil</keyword>
<evidence type="ECO:0000313" key="3">
    <source>
        <dbReference type="EMBL" id="CAH9140208.1"/>
    </source>
</evidence>
<sequence>MGVWFGAITAIAGYVAQHWNDLLRCKQNLGDSPNGIPEILKHNSSQSVPQALNEDCPSLGMKLRKKFDENGLSREKELVREDENMVEMNSKSGIFVMDYSDSPYTISWSRNRNCLRSRIADRRIMKPLTSLENCLVAQLIHERAEMEECIFGSVPLRPPPYAPQKGIVPQQETLYGVPQLPNIGSSKFQRKERVGKKNQIRIYRSSRKKMTKKRIQSQGFSNEAFLLSLGIYIGVFFSMVAYKKEIEKLNLILKETNYLVQDLQEELEMKGSLIVKEIHAEDYNNDGLHSLSSQQNHKTLECCVEEQQWKHTDEEPMSKIEVELEMELERLEQNIDSSHLEGKFMELNELDPEFIPDLPEGELLDQAFNRRGILHYGDRDEGDKSTPPSANYAVSPRELCLRLHEVIESQLQEHVRELETALENSQRKVRYMEVEEEEEEEEEINSCIELSNRLNVWS</sequence>
<dbReference type="AlphaFoldDB" id="A0AAV0FWZ4"/>
<reference evidence="3" key="1">
    <citation type="submission" date="2022-07" db="EMBL/GenBank/DDBJ databases">
        <authorList>
            <person name="Macas J."/>
            <person name="Novak P."/>
            <person name="Neumann P."/>
        </authorList>
    </citation>
    <scope>NUCLEOTIDE SEQUENCE</scope>
</reference>
<proteinExistence type="predicted"/>
<dbReference type="GO" id="GO:0008356">
    <property type="term" value="P:asymmetric cell division"/>
    <property type="evidence" value="ECO:0007669"/>
    <property type="project" value="InterPro"/>
</dbReference>
<dbReference type="InterPro" id="IPR040348">
    <property type="entry name" value="POLAR-like"/>
</dbReference>
<keyword evidence="2" id="KW-0812">Transmembrane</keyword>
<evidence type="ECO:0000256" key="1">
    <source>
        <dbReference type="SAM" id="Coils"/>
    </source>
</evidence>
<evidence type="ECO:0000256" key="2">
    <source>
        <dbReference type="SAM" id="Phobius"/>
    </source>
</evidence>
<accession>A0AAV0FWZ4</accession>
<feature type="transmembrane region" description="Helical" evidence="2">
    <location>
        <begin position="224"/>
        <end position="242"/>
    </location>
</feature>
<organism evidence="3 4">
    <name type="scientific">Cuscuta epithymum</name>
    <dbReference type="NCBI Taxonomy" id="186058"/>
    <lineage>
        <taxon>Eukaryota</taxon>
        <taxon>Viridiplantae</taxon>
        <taxon>Streptophyta</taxon>
        <taxon>Embryophyta</taxon>
        <taxon>Tracheophyta</taxon>
        <taxon>Spermatophyta</taxon>
        <taxon>Magnoliopsida</taxon>
        <taxon>eudicotyledons</taxon>
        <taxon>Gunneridae</taxon>
        <taxon>Pentapetalae</taxon>
        <taxon>asterids</taxon>
        <taxon>lamiids</taxon>
        <taxon>Solanales</taxon>
        <taxon>Convolvulaceae</taxon>
        <taxon>Cuscuteae</taxon>
        <taxon>Cuscuta</taxon>
        <taxon>Cuscuta subgen. Cuscuta</taxon>
    </lineage>
</organism>
<protein>
    <submittedName>
        <fullName evidence="3">Uncharacterized protein</fullName>
    </submittedName>
</protein>
<dbReference type="PANTHER" id="PTHR33476:SF7">
    <property type="entry name" value="EMB|CAB62613.1"/>
    <property type="match status" value="1"/>
</dbReference>
<gene>
    <name evidence="3" type="ORF">CEPIT_LOCUS38166</name>
</gene>
<keyword evidence="2" id="KW-1133">Transmembrane helix</keyword>